<dbReference type="PANTHER" id="PTHR12544">
    <property type="entry name" value="GLUTAMINASE"/>
    <property type="match status" value="1"/>
</dbReference>
<dbReference type="SUPFAM" id="SSF56601">
    <property type="entry name" value="beta-lactamase/transpeptidase-like"/>
    <property type="match status" value="1"/>
</dbReference>
<evidence type="ECO:0000256" key="1">
    <source>
        <dbReference type="ARBA" id="ARBA00011076"/>
    </source>
</evidence>
<sequence>PFINAGAIAVADRIVGLYGADAKNELLAFMSHLAGEPIGFDPEVAASEAATGYRNYALANFMKSFGKLDHDVDTVLDFYFHQCALSMSGLQLARAAGYLCRDGAHPCLPQTQVVTERQARRINALMLTCGTYDAAGDVAFHIGLPCKSGVGGGIVAVVPDRLTLAVWSPRAAHGDVDLLAFSARHVPAPSAPPPGGRAR</sequence>
<dbReference type="PANTHER" id="PTHR12544:SF29">
    <property type="entry name" value="GLUTAMINASE"/>
    <property type="match status" value="1"/>
</dbReference>
<name>A0A2W5R9M9_VARPD</name>
<dbReference type="AlphaFoldDB" id="A0A2W5R9M9"/>
<dbReference type="Pfam" id="PF04960">
    <property type="entry name" value="Glutaminase"/>
    <property type="match status" value="1"/>
</dbReference>
<reference evidence="6 7" key="1">
    <citation type="submission" date="2017-08" db="EMBL/GenBank/DDBJ databases">
        <title>Infants hospitalized years apart are colonized by the same room-sourced microbial strains.</title>
        <authorList>
            <person name="Brooks B."/>
            <person name="Olm M.R."/>
            <person name="Firek B.A."/>
            <person name="Baker R."/>
            <person name="Thomas B.C."/>
            <person name="Morowitz M.J."/>
            <person name="Banfield J.F."/>
        </authorList>
    </citation>
    <scope>NUCLEOTIDE SEQUENCE [LARGE SCALE GENOMIC DNA]</scope>
    <source>
        <strain evidence="6">S2_005_003_R2_41</strain>
    </source>
</reference>
<dbReference type="GO" id="GO:0004359">
    <property type="term" value="F:glutaminase activity"/>
    <property type="evidence" value="ECO:0007669"/>
    <property type="project" value="UniProtKB-EC"/>
</dbReference>
<protein>
    <recommendedName>
        <fullName evidence="3">glutaminase</fullName>
        <ecNumber evidence="3">3.5.1.2</ecNumber>
    </recommendedName>
</protein>
<comment type="similarity">
    <text evidence="1">Belongs to the glutaminase family.</text>
</comment>
<evidence type="ECO:0000313" key="7">
    <source>
        <dbReference type="Proteomes" id="UP000249135"/>
    </source>
</evidence>
<gene>
    <name evidence="6" type="ORF">DI563_21830</name>
</gene>
<dbReference type="Proteomes" id="UP000249135">
    <property type="component" value="Unassembled WGS sequence"/>
</dbReference>
<evidence type="ECO:0000256" key="3">
    <source>
        <dbReference type="ARBA" id="ARBA00012918"/>
    </source>
</evidence>
<evidence type="ECO:0000256" key="4">
    <source>
        <dbReference type="ARBA" id="ARBA00022801"/>
    </source>
</evidence>
<comment type="subunit">
    <text evidence="2">Homotetramer.</text>
</comment>
<proteinExistence type="inferred from homology"/>
<evidence type="ECO:0000256" key="5">
    <source>
        <dbReference type="ARBA" id="ARBA00049534"/>
    </source>
</evidence>
<keyword evidence="4" id="KW-0378">Hydrolase</keyword>
<feature type="non-terminal residue" evidence="6">
    <location>
        <position position="1"/>
    </location>
</feature>
<organism evidence="6 7">
    <name type="scientific">Variovorax paradoxus</name>
    <dbReference type="NCBI Taxonomy" id="34073"/>
    <lineage>
        <taxon>Bacteria</taxon>
        <taxon>Pseudomonadati</taxon>
        <taxon>Pseudomonadota</taxon>
        <taxon>Betaproteobacteria</taxon>
        <taxon>Burkholderiales</taxon>
        <taxon>Comamonadaceae</taxon>
        <taxon>Variovorax</taxon>
    </lineage>
</organism>
<dbReference type="EC" id="3.5.1.2" evidence="3"/>
<dbReference type="GO" id="GO:0006537">
    <property type="term" value="P:glutamate biosynthetic process"/>
    <property type="evidence" value="ECO:0007669"/>
    <property type="project" value="TreeGrafter"/>
</dbReference>
<evidence type="ECO:0000313" key="6">
    <source>
        <dbReference type="EMBL" id="PZQ67227.1"/>
    </source>
</evidence>
<dbReference type="InterPro" id="IPR015868">
    <property type="entry name" value="Glutaminase"/>
</dbReference>
<dbReference type="EMBL" id="QFPP01000363">
    <property type="protein sequence ID" value="PZQ67227.1"/>
    <property type="molecule type" value="Genomic_DNA"/>
</dbReference>
<dbReference type="InterPro" id="IPR012338">
    <property type="entry name" value="Beta-lactam/transpept-like"/>
</dbReference>
<dbReference type="GO" id="GO:0006543">
    <property type="term" value="P:L-glutamine catabolic process"/>
    <property type="evidence" value="ECO:0007669"/>
    <property type="project" value="TreeGrafter"/>
</dbReference>
<dbReference type="Gene3D" id="3.40.710.10">
    <property type="entry name" value="DD-peptidase/beta-lactamase superfamily"/>
    <property type="match status" value="1"/>
</dbReference>
<accession>A0A2W5R9M9</accession>
<comment type="catalytic activity">
    <reaction evidence="5">
        <text>L-glutamine + H2O = L-glutamate + NH4(+)</text>
        <dbReference type="Rhea" id="RHEA:15889"/>
        <dbReference type="ChEBI" id="CHEBI:15377"/>
        <dbReference type="ChEBI" id="CHEBI:28938"/>
        <dbReference type="ChEBI" id="CHEBI:29985"/>
        <dbReference type="ChEBI" id="CHEBI:58359"/>
        <dbReference type="EC" id="3.5.1.2"/>
    </reaction>
</comment>
<comment type="caution">
    <text evidence="6">The sequence shown here is derived from an EMBL/GenBank/DDBJ whole genome shotgun (WGS) entry which is preliminary data.</text>
</comment>
<evidence type="ECO:0000256" key="2">
    <source>
        <dbReference type="ARBA" id="ARBA00011881"/>
    </source>
</evidence>